<evidence type="ECO:0000313" key="3">
    <source>
        <dbReference type="Proteomes" id="UP001139494"/>
    </source>
</evidence>
<evidence type="ECO:0000256" key="1">
    <source>
        <dbReference type="SAM" id="Phobius"/>
    </source>
</evidence>
<name>A0A9R1D6M8_9EURY</name>
<dbReference type="AlphaFoldDB" id="A0A9R1D6M8"/>
<sequence length="70" mass="7273">MKQIGQLLLPTGLGVLIVLLGSITGIMDAGFEAAREGPVALVGFLEGFIVLFVLVMLMLGIFASIRAAAQ</sequence>
<dbReference type="Proteomes" id="UP001139494">
    <property type="component" value="Unassembled WGS sequence"/>
</dbReference>
<dbReference type="RefSeq" id="WP_256029654.1">
    <property type="nucleotide sequence ID" value="NZ_JAHLKM010000010.1"/>
</dbReference>
<keyword evidence="1" id="KW-1133">Transmembrane helix</keyword>
<dbReference type="EMBL" id="JAHLKM010000010">
    <property type="protein sequence ID" value="MCQ4333628.1"/>
    <property type="molecule type" value="Genomic_DNA"/>
</dbReference>
<keyword evidence="3" id="KW-1185">Reference proteome</keyword>
<proteinExistence type="predicted"/>
<evidence type="ECO:0000313" key="2">
    <source>
        <dbReference type="EMBL" id="MCQ4333628.1"/>
    </source>
</evidence>
<reference evidence="2" key="1">
    <citation type="journal article" date="2023" name="Front. Microbiol.">
        <title>Genomic-based phylogenetic and metabolic analyses of the genus Natronomonas, and description of Natronomonas aquatica sp. nov.</title>
        <authorList>
            <person name="Garcia-Roldan A."/>
            <person name="Duran-Viseras A."/>
            <person name="de la Haba R.R."/>
            <person name="Corral P."/>
            <person name="Sanchez-Porro C."/>
            <person name="Ventosa A."/>
        </authorList>
    </citation>
    <scope>NUCLEOTIDE SEQUENCE</scope>
    <source>
        <strain evidence="2">F2-12</strain>
    </source>
</reference>
<accession>A0A9R1D6M8</accession>
<organism evidence="2 3">
    <name type="scientific">Natronomonas aquatica</name>
    <dbReference type="NCBI Taxonomy" id="2841590"/>
    <lineage>
        <taxon>Archaea</taxon>
        <taxon>Methanobacteriati</taxon>
        <taxon>Methanobacteriota</taxon>
        <taxon>Stenosarchaea group</taxon>
        <taxon>Halobacteria</taxon>
        <taxon>Halobacteriales</taxon>
        <taxon>Natronomonadaceae</taxon>
        <taxon>Natronomonas</taxon>
    </lineage>
</organism>
<gene>
    <name evidence="2" type="ORF">KM295_09095</name>
</gene>
<feature type="transmembrane region" description="Helical" evidence="1">
    <location>
        <begin position="7"/>
        <end position="27"/>
    </location>
</feature>
<protein>
    <submittedName>
        <fullName evidence="2">Uncharacterized protein</fullName>
    </submittedName>
</protein>
<comment type="caution">
    <text evidence="2">The sequence shown here is derived from an EMBL/GenBank/DDBJ whole genome shotgun (WGS) entry which is preliminary data.</text>
</comment>
<keyword evidence="1" id="KW-0812">Transmembrane</keyword>
<feature type="transmembrane region" description="Helical" evidence="1">
    <location>
        <begin position="39"/>
        <end position="65"/>
    </location>
</feature>
<keyword evidence="1" id="KW-0472">Membrane</keyword>